<keyword evidence="1" id="KW-0802">TPR repeat</keyword>
<dbReference type="EMBL" id="JABAIM010000002">
    <property type="protein sequence ID" value="NLR75606.1"/>
    <property type="molecule type" value="Genomic_DNA"/>
</dbReference>
<dbReference type="Gene3D" id="1.25.40.10">
    <property type="entry name" value="Tetratricopeptide repeat domain"/>
    <property type="match status" value="2"/>
</dbReference>
<proteinExistence type="predicted"/>
<feature type="repeat" description="TPR" evidence="1">
    <location>
        <begin position="261"/>
        <end position="294"/>
    </location>
</feature>
<gene>
    <name evidence="2" type="ORF">HF682_10580</name>
</gene>
<sequence>MSEMISGVPSEYEVWSVAEALQRFPQFEFDTDDWDAEDLESVEVIYLKGNHCLDERWDRALDHAYWGRRYLLVDGDLHLEDDTHFHYWVTGDVHGDVLHLYDGIQCLGTMHARQFAYLYAEDDTRMCNEPVVRLATPYLFSWFYGVDELTLTEDTLVFLLADWDYSHSSDLPGTVIPWHEACFVLRDELQSQVAKDWDDRALWDLDRIGAALARGESILRDGVTLASLRPDEQAGQAVQMQDWRLAWCYYRATSQAAPGSFPALYHMGNCYANAGAYAQGLSCMERAAALYPKAQPNLLNEAAFSAAVWACWLDQPEHALEILAQHMPHNRHYKLLRARAEALLMVGRLDEALQDLDGVLQQDKHYGPALWLRGKVAWLQGLQDEATLWQDQAAARDTRLKADFATHGNTAFWGLPPVRVDWDDLDLDSLKPRQDQAWWLDLLKTVPSEMSNVPAELRTQSLLQALLQQQPEQIAGLLSAFPADAFTPELALALVRVDAQCLQGIPPALHGLDLYRQAHILPQSRFPLSSVPEALLDAEVCQLAIDKGARLDQVPLAWRSAALCQYAVERGGSLEAVPEVLRSQALCELAVRRSGGQIQFVPPALQTEAMWILALAHSTCWQIRNTIPASCLTLVHRQQALRLNKGLLQQLPGYLVDAETYAYAVSLYGQDEDWDALVAPHRLEACQADQCHFVEQCWLVFWDEATVLRHIRLDGHAAKQLHPYDIPASHFTPAIAEACFASEPVHLKAIPTALITLAMCESFIQRYPRLLQDVPFAHRTVGVCLLALQRDLTQQHLVPAPVLAEVAAQLLAHLPTTAEEDALLLLQGQGLLMQQPPQAAAAILSLARLCPDAWLAQGAVLTADDTESAPLTAEEAQRRHACYLLGYAWHQQGDPVRAEGLRARSGMVVEYGSFNPAQGQAQGDFDQAAFDQYMHQFDQCIQDASRLPHAWQLLQQARALLEESANVNPVLWAHLLDRQRWVTHEQKDWARNTAVCEETVQRLQSCSLWAYHPQHDVIRAALREALHRLGCIPLDDLEAPTVAEVRVAVEQVWCALRLLGPAEAPHAVWHFYDIQLCNLAWLSAQDGQWGRPLQRLRQRVAALNWRSFLYSQDAVNIMQSATAD</sequence>
<dbReference type="InterPro" id="IPR019734">
    <property type="entry name" value="TPR_rpt"/>
</dbReference>
<dbReference type="Proteomes" id="UP000587991">
    <property type="component" value="Unassembled WGS sequence"/>
</dbReference>
<evidence type="ECO:0000313" key="3">
    <source>
        <dbReference type="Proteomes" id="UP000587991"/>
    </source>
</evidence>
<dbReference type="SMART" id="SM00028">
    <property type="entry name" value="TPR"/>
    <property type="match status" value="2"/>
</dbReference>
<evidence type="ECO:0000256" key="1">
    <source>
        <dbReference type="PROSITE-ProRule" id="PRU00339"/>
    </source>
</evidence>
<dbReference type="AlphaFoldDB" id="A0A847SDU3"/>
<dbReference type="RefSeq" id="WP_168877261.1">
    <property type="nucleotide sequence ID" value="NZ_JABAIM010000002.1"/>
</dbReference>
<name>A0A847SDU3_9NEIS</name>
<keyword evidence="3" id="KW-1185">Reference proteome</keyword>
<comment type="caution">
    <text evidence="2">The sequence shown here is derived from an EMBL/GenBank/DDBJ whole genome shotgun (WGS) entry which is preliminary data.</text>
</comment>
<dbReference type="InterPro" id="IPR011990">
    <property type="entry name" value="TPR-like_helical_dom_sf"/>
</dbReference>
<protein>
    <submittedName>
        <fullName evidence="2">Tetratricopeptide repeat protein</fullName>
    </submittedName>
</protein>
<organism evidence="2 3">
    <name type="scientific">Leeia aquatica</name>
    <dbReference type="NCBI Taxonomy" id="2725557"/>
    <lineage>
        <taxon>Bacteria</taxon>
        <taxon>Pseudomonadati</taxon>
        <taxon>Pseudomonadota</taxon>
        <taxon>Betaproteobacteria</taxon>
        <taxon>Neisseriales</taxon>
        <taxon>Leeiaceae</taxon>
        <taxon>Leeia</taxon>
    </lineage>
</organism>
<dbReference type="PROSITE" id="PS50005">
    <property type="entry name" value="TPR"/>
    <property type="match status" value="1"/>
</dbReference>
<dbReference type="SUPFAM" id="SSF48452">
    <property type="entry name" value="TPR-like"/>
    <property type="match status" value="1"/>
</dbReference>
<accession>A0A847SDU3</accession>
<evidence type="ECO:0000313" key="2">
    <source>
        <dbReference type="EMBL" id="NLR75606.1"/>
    </source>
</evidence>
<reference evidence="2 3" key="1">
    <citation type="submission" date="2020-04" db="EMBL/GenBank/DDBJ databases">
        <title>Draft genome of Leeia sp. IMCC25680.</title>
        <authorList>
            <person name="Song J."/>
            <person name="Cho J.-C."/>
        </authorList>
    </citation>
    <scope>NUCLEOTIDE SEQUENCE [LARGE SCALE GENOMIC DNA]</scope>
    <source>
        <strain evidence="2 3">IMCC25680</strain>
    </source>
</reference>